<feature type="region of interest" description="Disordered" evidence="1">
    <location>
        <begin position="121"/>
        <end position="275"/>
    </location>
</feature>
<reference evidence="2" key="1">
    <citation type="journal article" date="2023" name="Mol. Phylogenet. Evol.">
        <title>Genome-scale phylogeny and comparative genomics of the fungal order Sordariales.</title>
        <authorList>
            <person name="Hensen N."/>
            <person name="Bonometti L."/>
            <person name="Westerberg I."/>
            <person name="Brannstrom I.O."/>
            <person name="Guillou S."/>
            <person name="Cros-Aarteil S."/>
            <person name="Calhoun S."/>
            <person name="Haridas S."/>
            <person name="Kuo A."/>
            <person name="Mondo S."/>
            <person name="Pangilinan J."/>
            <person name="Riley R."/>
            <person name="LaButti K."/>
            <person name="Andreopoulos B."/>
            <person name="Lipzen A."/>
            <person name="Chen C."/>
            <person name="Yan M."/>
            <person name="Daum C."/>
            <person name="Ng V."/>
            <person name="Clum A."/>
            <person name="Steindorff A."/>
            <person name="Ohm R.A."/>
            <person name="Martin F."/>
            <person name="Silar P."/>
            <person name="Natvig D.O."/>
            <person name="Lalanne C."/>
            <person name="Gautier V."/>
            <person name="Ament-Velasquez S.L."/>
            <person name="Kruys A."/>
            <person name="Hutchinson M.I."/>
            <person name="Powell A.J."/>
            <person name="Barry K."/>
            <person name="Miller A.N."/>
            <person name="Grigoriev I.V."/>
            <person name="Debuchy R."/>
            <person name="Gladieux P."/>
            <person name="Hiltunen Thoren M."/>
            <person name="Johannesson H."/>
        </authorList>
    </citation>
    <scope>NUCLEOTIDE SEQUENCE</scope>
    <source>
        <strain evidence="2">CBS 315.58</strain>
    </source>
</reference>
<feature type="compositionally biased region" description="Low complexity" evidence="1">
    <location>
        <begin position="354"/>
        <end position="363"/>
    </location>
</feature>
<dbReference type="EMBL" id="MU863887">
    <property type="protein sequence ID" value="KAK4203688.1"/>
    <property type="molecule type" value="Genomic_DNA"/>
</dbReference>
<name>A0AAN6XMT4_9PEZI</name>
<evidence type="ECO:0000256" key="1">
    <source>
        <dbReference type="SAM" id="MobiDB-lite"/>
    </source>
</evidence>
<accession>A0AAN6XMT4</accession>
<evidence type="ECO:0000313" key="2">
    <source>
        <dbReference type="EMBL" id="KAK4203688.1"/>
    </source>
</evidence>
<feature type="compositionally biased region" description="Polar residues" evidence="1">
    <location>
        <begin position="227"/>
        <end position="236"/>
    </location>
</feature>
<gene>
    <name evidence="2" type="ORF">QBC40DRAFT_16977</name>
</gene>
<dbReference type="AlphaFoldDB" id="A0AAN6XMT4"/>
<feature type="compositionally biased region" description="Low complexity" evidence="1">
    <location>
        <begin position="48"/>
        <end position="65"/>
    </location>
</feature>
<protein>
    <submittedName>
        <fullName evidence="2">Uncharacterized protein</fullName>
    </submittedName>
</protein>
<sequence>MREQAEWEWNNVVGPLPLSPVMSGALPTAAPGSFLPDCDVPLPSVEQSSPSPASMRSHSDTSSSSSHRRSIQSREASQDIEGLSQQPVRSAESSLSRSFADLSVLSRVASQEAELLRLSQEVSRLSQEVSRLSQRTSNEPQQASDGSEKATNESQEALGMSKMASDDAGEASTPAPETPSSEAQAEPISSDLKGKTTTRSRSRSGSSKARSNSPDEADDDDVLRFSRSPSPLNLSSGFARPLSTAEISRQSGLSQSVEPEDTQSMPRGLSMMPRALPTIPDLVSPLNTDVEKLLGLRSGASGSSSGSGLGFGSSLGARTKVPADIDGSSEVGNSSVAGASKKRSVGPASYVTQSAVGSPVGGVSTPGDADDEESRRASVARA</sequence>
<feature type="compositionally biased region" description="Polar residues" evidence="1">
    <location>
        <begin position="83"/>
        <end position="96"/>
    </location>
</feature>
<reference evidence="2" key="2">
    <citation type="submission" date="2023-05" db="EMBL/GenBank/DDBJ databases">
        <authorList>
            <consortium name="Lawrence Berkeley National Laboratory"/>
            <person name="Steindorff A."/>
            <person name="Hensen N."/>
            <person name="Bonometti L."/>
            <person name="Westerberg I."/>
            <person name="Brannstrom I.O."/>
            <person name="Guillou S."/>
            <person name="Cros-Aarteil S."/>
            <person name="Calhoun S."/>
            <person name="Haridas S."/>
            <person name="Kuo A."/>
            <person name="Mondo S."/>
            <person name="Pangilinan J."/>
            <person name="Riley R."/>
            <person name="Labutti K."/>
            <person name="Andreopoulos B."/>
            <person name="Lipzen A."/>
            <person name="Chen C."/>
            <person name="Yanf M."/>
            <person name="Daum C."/>
            <person name="Ng V."/>
            <person name="Clum A."/>
            <person name="Ohm R."/>
            <person name="Martin F."/>
            <person name="Silar P."/>
            <person name="Natvig D."/>
            <person name="Lalanne C."/>
            <person name="Gautier V."/>
            <person name="Ament-Velasquez S.L."/>
            <person name="Kruys A."/>
            <person name="Hutchinson M.I."/>
            <person name="Powell A.J."/>
            <person name="Barry K."/>
            <person name="Miller A.N."/>
            <person name="Grigoriev I.V."/>
            <person name="Debuchy R."/>
            <person name="Gladieux P."/>
            <person name="Thoren M.H."/>
            <person name="Johannesson H."/>
        </authorList>
    </citation>
    <scope>NUCLEOTIDE SEQUENCE</scope>
    <source>
        <strain evidence="2">CBS 315.58</strain>
    </source>
</reference>
<feature type="compositionally biased region" description="Polar residues" evidence="1">
    <location>
        <begin position="121"/>
        <end position="145"/>
    </location>
</feature>
<feature type="region of interest" description="Disordered" evidence="1">
    <location>
        <begin position="296"/>
        <end position="382"/>
    </location>
</feature>
<organism evidence="2 3">
    <name type="scientific">Triangularia verruculosa</name>
    <dbReference type="NCBI Taxonomy" id="2587418"/>
    <lineage>
        <taxon>Eukaryota</taxon>
        <taxon>Fungi</taxon>
        <taxon>Dikarya</taxon>
        <taxon>Ascomycota</taxon>
        <taxon>Pezizomycotina</taxon>
        <taxon>Sordariomycetes</taxon>
        <taxon>Sordariomycetidae</taxon>
        <taxon>Sordariales</taxon>
        <taxon>Podosporaceae</taxon>
        <taxon>Triangularia</taxon>
    </lineage>
</organism>
<feature type="compositionally biased region" description="Polar residues" evidence="1">
    <location>
        <begin position="245"/>
        <end position="265"/>
    </location>
</feature>
<proteinExistence type="predicted"/>
<keyword evidence="3" id="KW-1185">Reference proteome</keyword>
<comment type="caution">
    <text evidence="2">The sequence shown here is derived from an EMBL/GenBank/DDBJ whole genome shotgun (WGS) entry which is preliminary data.</text>
</comment>
<feature type="region of interest" description="Disordered" evidence="1">
    <location>
        <begin position="1"/>
        <end position="96"/>
    </location>
</feature>
<evidence type="ECO:0000313" key="3">
    <source>
        <dbReference type="Proteomes" id="UP001303160"/>
    </source>
</evidence>
<dbReference type="Proteomes" id="UP001303160">
    <property type="component" value="Unassembled WGS sequence"/>
</dbReference>